<proteinExistence type="predicted"/>
<dbReference type="Proteomes" id="UP000008138">
    <property type="component" value="Chromosome"/>
</dbReference>
<dbReference type="RefSeq" id="WP_013680934.1">
    <property type="nucleotide sequence ID" value="NC_015315.1"/>
</dbReference>
<dbReference type="HOGENOM" id="CLU_2766324_0_0_2"/>
<evidence type="ECO:0000313" key="2">
    <source>
        <dbReference type="Proteomes" id="UP000008138"/>
    </source>
</evidence>
<reference evidence="1 2" key="1">
    <citation type="journal article" date="2011" name="J. Bacteriol.">
        <title>Complete genome sequence of the thermoacidophilic crenarchaeon Thermoproteus uzoniensis 768-20.</title>
        <authorList>
            <person name="Mardanov A.V."/>
            <person name="Gumerov V.M."/>
            <person name="Beletsky A.V."/>
            <person name="Prokofeva M.I."/>
            <person name="Bonch-Osmolovskaya E.A."/>
            <person name="Ravin N.V."/>
            <person name="Skryabin K.G."/>
        </authorList>
    </citation>
    <scope>NUCLEOTIDE SEQUENCE [LARGE SCALE GENOMIC DNA]</scope>
    <source>
        <strain evidence="1 2">768-20</strain>
    </source>
</reference>
<dbReference type="KEGG" id="tuz:TUZN_2142"/>
<keyword evidence="2" id="KW-1185">Reference proteome</keyword>
<name>F2L5Q3_THEU7</name>
<dbReference type="EMBL" id="CP002590">
    <property type="protein sequence ID" value="AEA13599.1"/>
    <property type="molecule type" value="Genomic_DNA"/>
</dbReference>
<protein>
    <submittedName>
        <fullName evidence="1">Uncharacterized protein</fullName>
    </submittedName>
</protein>
<organism evidence="1 2">
    <name type="scientific">Thermoproteus uzoniensis (strain 768-20)</name>
    <dbReference type="NCBI Taxonomy" id="999630"/>
    <lineage>
        <taxon>Archaea</taxon>
        <taxon>Thermoproteota</taxon>
        <taxon>Thermoprotei</taxon>
        <taxon>Thermoproteales</taxon>
        <taxon>Thermoproteaceae</taxon>
        <taxon>Thermoproteus</taxon>
    </lineage>
</organism>
<dbReference type="OrthoDB" id="24493at2157"/>
<dbReference type="GeneID" id="10361652"/>
<gene>
    <name evidence="1" type="ordered locus">TUZN_2142</name>
</gene>
<dbReference type="AlphaFoldDB" id="F2L5Q3"/>
<sequence>MDFWLLRLRNGELSRGKPPFRVSRLRCAKCGAEVAWEEASYIRISDGRVVAYCRACLTEDLKAVGLRIV</sequence>
<reference key="2">
    <citation type="submission" date="2011-03" db="EMBL/GenBank/DDBJ databases">
        <title>Complete genome sequence of the thermoacidophilic crenarchaeon Thermoproteus uzoniensis 768-20.</title>
        <authorList>
            <person name="Mardanov A.V."/>
            <person name="Gumerov V.M."/>
            <person name="Beletsky A.V."/>
            <person name="Prokofeva M.I."/>
            <person name="Bonch-Osmolovskaya E.A."/>
            <person name="Ravin N.V."/>
            <person name="Skryabin K.G."/>
        </authorList>
    </citation>
    <scope>NUCLEOTIDE SEQUENCE</scope>
    <source>
        <strain>768-20</strain>
    </source>
</reference>
<evidence type="ECO:0000313" key="1">
    <source>
        <dbReference type="EMBL" id="AEA13599.1"/>
    </source>
</evidence>
<dbReference type="STRING" id="999630.TUZN_2142"/>
<dbReference type="eggNOG" id="arCOG07747">
    <property type="taxonomic scope" value="Archaea"/>
</dbReference>
<accession>F2L5Q3</accession>